<feature type="transmembrane region" description="Helical" evidence="6">
    <location>
        <begin position="212"/>
        <end position="235"/>
    </location>
</feature>
<evidence type="ECO:0000313" key="7">
    <source>
        <dbReference type="EMBL" id="KPJ67944.1"/>
    </source>
</evidence>
<feature type="transmembrane region" description="Helical" evidence="6">
    <location>
        <begin position="107"/>
        <end position="126"/>
    </location>
</feature>
<dbReference type="Proteomes" id="UP000051861">
    <property type="component" value="Unassembled WGS sequence"/>
</dbReference>
<feature type="transmembrane region" description="Helical" evidence="6">
    <location>
        <begin position="344"/>
        <end position="365"/>
    </location>
</feature>
<feature type="transmembrane region" description="Helical" evidence="6">
    <location>
        <begin position="256"/>
        <end position="279"/>
    </location>
</feature>
<evidence type="ECO:0000256" key="6">
    <source>
        <dbReference type="SAM" id="Phobius"/>
    </source>
</evidence>
<name>A0A0S7XZS2_UNCSA</name>
<dbReference type="AlphaFoldDB" id="A0A0S7XZS2"/>
<dbReference type="CDD" id="cd13128">
    <property type="entry name" value="MATE_Wzx_like"/>
    <property type="match status" value="1"/>
</dbReference>
<evidence type="ECO:0000256" key="3">
    <source>
        <dbReference type="ARBA" id="ARBA00022692"/>
    </source>
</evidence>
<dbReference type="EMBL" id="LIZX01000060">
    <property type="protein sequence ID" value="KPJ67944.1"/>
    <property type="molecule type" value="Genomic_DNA"/>
</dbReference>
<comment type="subcellular location">
    <subcellularLocation>
        <location evidence="1">Cell membrane</location>
        <topology evidence="1">Multi-pass membrane protein</topology>
    </subcellularLocation>
</comment>
<evidence type="ECO:0000256" key="5">
    <source>
        <dbReference type="ARBA" id="ARBA00023136"/>
    </source>
</evidence>
<dbReference type="Pfam" id="PF01943">
    <property type="entry name" value="Polysacc_synt"/>
    <property type="match status" value="1"/>
</dbReference>
<evidence type="ECO:0000256" key="1">
    <source>
        <dbReference type="ARBA" id="ARBA00004651"/>
    </source>
</evidence>
<proteinExistence type="predicted"/>
<keyword evidence="3 6" id="KW-0812">Transmembrane</keyword>
<feature type="transmembrane region" description="Helical" evidence="6">
    <location>
        <begin position="401"/>
        <end position="422"/>
    </location>
</feature>
<dbReference type="GO" id="GO:0005886">
    <property type="term" value="C:plasma membrane"/>
    <property type="evidence" value="ECO:0007669"/>
    <property type="project" value="UniProtKB-SubCell"/>
</dbReference>
<reference evidence="7 8" key="1">
    <citation type="journal article" date="2015" name="Microbiome">
        <title>Genomic resolution of linkages in carbon, nitrogen, and sulfur cycling among widespread estuary sediment bacteria.</title>
        <authorList>
            <person name="Baker B.J."/>
            <person name="Lazar C.S."/>
            <person name="Teske A.P."/>
            <person name="Dick G.J."/>
        </authorList>
    </citation>
    <scope>NUCLEOTIDE SEQUENCE [LARGE SCALE GENOMIC DNA]</scope>
    <source>
        <strain evidence="7">DG_54_3</strain>
    </source>
</reference>
<comment type="caution">
    <text evidence="7">The sequence shown here is derived from an EMBL/GenBank/DDBJ whole genome shotgun (WGS) entry which is preliminary data.</text>
</comment>
<feature type="transmembrane region" description="Helical" evidence="6">
    <location>
        <begin position="45"/>
        <end position="67"/>
    </location>
</feature>
<keyword evidence="4 6" id="KW-1133">Transmembrane helix</keyword>
<gene>
    <name evidence="7" type="ORF">AMJ44_07075</name>
</gene>
<feature type="transmembrane region" description="Helical" evidence="6">
    <location>
        <begin position="285"/>
        <end position="306"/>
    </location>
</feature>
<evidence type="ECO:0000256" key="2">
    <source>
        <dbReference type="ARBA" id="ARBA00022475"/>
    </source>
</evidence>
<keyword evidence="5 6" id="KW-0472">Membrane</keyword>
<evidence type="ECO:0000313" key="8">
    <source>
        <dbReference type="Proteomes" id="UP000051861"/>
    </source>
</evidence>
<dbReference type="PATRIC" id="fig|1703775.3.peg.2710"/>
<dbReference type="PANTHER" id="PTHR30250">
    <property type="entry name" value="PST FAMILY PREDICTED COLANIC ACID TRANSPORTER"/>
    <property type="match status" value="1"/>
</dbReference>
<protein>
    <submittedName>
        <fullName evidence="7">Uncharacterized protein</fullName>
    </submittedName>
</protein>
<dbReference type="InterPro" id="IPR002797">
    <property type="entry name" value="Polysacc_synth"/>
</dbReference>
<dbReference type="PANTHER" id="PTHR30250:SF11">
    <property type="entry name" value="O-ANTIGEN TRANSPORTER-RELATED"/>
    <property type="match status" value="1"/>
</dbReference>
<organism evidence="7 8">
    <name type="scientific">candidate division WOR-1 bacterium DG_54_3</name>
    <dbReference type="NCBI Taxonomy" id="1703775"/>
    <lineage>
        <taxon>Bacteria</taxon>
        <taxon>Bacillati</taxon>
        <taxon>Saganbacteria</taxon>
    </lineage>
</organism>
<feature type="transmembrane region" description="Helical" evidence="6">
    <location>
        <begin position="318"/>
        <end position="338"/>
    </location>
</feature>
<evidence type="ECO:0000256" key="4">
    <source>
        <dbReference type="ARBA" id="ARBA00022989"/>
    </source>
</evidence>
<feature type="transmembrane region" description="Helical" evidence="6">
    <location>
        <begin position="132"/>
        <end position="152"/>
    </location>
</feature>
<feature type="transmembrane region" description="Helical" evidence="6">
    <location>
        <begin position="6"/>
        <end position="24"/>
    </location>
</feature>
<feature type="transmembrane region" description="Helical" evidence="6">
    <location>
        <begin position="73"/>
        <end position="100"/>
    </location>
</feature>
<feature type="transmembrane region" description="Helical" evidence="6">
    <location>
        <begin position="173"/>
        <end position="192"/>
    </location>
</feature>
<keyword evidence="2" id="KW-1003">Cell membrane</keyword>
<sequence length="427" mass="47402">MFGKFNTVWVWLILFRSLSIFGIGEFISKHVGANRDNVSEYRTHGLLFGSFSSLVCSAFMIGGAFLLDYSDDVKYGIIIASMALPCYAFIVISHAILTAFQKTRTVGIAWTLENILFLCLGSIVIIKGYGFINLFWCLVLSRLSAAILNLIIVYKSIGPVDLQIDLDFFRKMLPELAIFGVSSLAYFIFLRIDVVMLSKMTDMVSVGLYSSASNLMEVCILLPVIFYFINLPVMARGYKSSKEQIHRKIESDAAQLFVLVFLAFGFGFFFAEVIIPLIYGKSFVGASWILKLLMIAFLIQSADGILAMSCLAAGYHKLVMYIVVIRAAINIVLNLVFIPVFGAVGAALATVLSISFSFAALQIFMKRNIGSFRWIRIIGKPALSCLLIILLIFPLMDYLNTILVCSIFLLGYVFVLFVLNGFSTATA</sequence>
<accession>A0A0S7XZS2</accession>
<feature type="transmembrane region" description="Helical" evidence="6">
    <location>
        <begin position="377"/>
        <end position="395"/>
    </location>
</feature>
<dbReference type="InterPro" id="IPR050833">
    <property type="entry name" value="Poly_Biosynth_Transport"/>
</dbReference>